<keyword evidence="3" id="KW-0269">Exonuclease</keyword>
<evidence type="ECO:0000256" key="1">
    <source>
        <dbReference type="SAM" id="Coils"/>
    </source>
</evidence>
<name>A0A5D3WHZ7_9BACT</name>
<keyword evidence="3" id="KW-0378">Hydrolase</keyword>
<evidence type="ECO:0000259" key="2">
    <source>
        <dbReference type="Pfam" id="PF13476"/>
    </source>
</evidence>
<dbReference type="OrthoDB" id="9795626at2"/>
<dbReference type="PANTHER" id="PTHR32114:SF2">
    <property type="entry name" value="ABC TRANSPORTER ABCH.3"/>
    <property type="match status" value="1"/>
</dbReference>
<evidence type="ECO:0000313" key="4">
    <source>
        <dbReference type="Proteomes" id="UP000324159"/>
    </source>
</evidence>
<dbReference type="RefSeq" id="WP_148896491.1">
    <property type="nucleotide sequence ID" value="NZ_VNIB01000011.1"/>
</dbReference>
<dbReference type="GO" id="GO:0016887">
    <property type="term" value="F:ATP hydrolysis activity"/>
    <property type="evidence" value="ECO:0007669"/>
    <property type="project" value="InterPro"/>
</dbReference>
<gene>
    <name evidence="3" type="ORF">EDC39_11126</name>
</gene>
<keyword evidence="1" id="KW-0175">Coiled coil</keyword>
<dbReference type="Gene3D" id="3.40.50.300">
    <property type="entry name" value="P-loop containing nucleotide triphosphate hydrolases"/>
    <property type="match status" value="2"/>
</dbReference>
<sequence>MRPLRLVMTAFGPFPGSETVDFTALGENPLFLINGPTGAGKTSILDAICFALYGRTTGDEREGNQMRCDLAPVDRLTEVVFEFELASRRYRIRRLPEQQRPKSRGTGFTTQAPQAELCELVDGGQRVLVASKVSEATRTIEELTGLSVDQFRQVMVLPQGRFRQLLMADSGERERIFSRLFATGIYRRIEERLKAEAATIRKQRDDLVSRCQEILVGADVESSDELEREIATLEPQVATTCAMKDQREREWAEAARQLEQARSLEEGFRNLDQATAALRQLEARAEEMTALRRRLQLADKALRLKPLVERRQACRRDLTDGEKQVAGCRRQLQAAEKELQHSERELARVTGLQARLERAKKEADRLQGYRQRVATLDRARRKLRAAERDEAVTRLRLDRARFATCRQLERQRRKLAADLERQRHQLQEKEALGKNLKTEVERQERNVRTLELAWHRGQAAILAAELAEGAPCPVCGSREHPAPARSEQPLPSQQEIEQARDRLAGLRKQLEQAREAYREARERIAGLQLELERVAGELEAAGPTDIDRLETDLRQRADELGLGPEDEDSAETAIAEREAAVDRARLAVTAARAALAAAEREVPEAYRETERLDEELAATQEEIAGLEKEISRITGRQQQAREGVKAARSALEQAGRQHARAQQELAHAERELAEALAQSPFDDEEAWQQALCDEATCENLRQQLAAHDTAVQQNEGIRRQLEKQLAGRERPDLGALQIRLDQAESEKKRAQEDWRRCDQRLQQLLAARKRLHKNSRELAELDRRYRVTGTLSDVANGQTGRRISLQRFVLSVLLDDVLVEASRRLHLMSRGRYRLLRREDKSKGNRASGLDLEVEDAYTGKTRPVATLSGGESFMAALSLALGLSDVVQAHAGGIRLDTLFIDEGFGSLDTESLDLAVRTLIDLQSSGRMIGIISHVAELKEQIGLRIDVSSSRLGSSLRLVVP</sequence>
<feature type="coiled-coil region" evidence="1">
    <location>
        <begin position="264"/>
        <end position="453"/>
    </location>
</feature>
<dbReference type="GO" id="GO:0006302">
    <property type="term" value="P:double-strand break repair"/>
    <property type="evidence" value="ECO:0007669"/>
    <property type="project" value="InterPro"/>
</dbReference>
<keyword evidence="4" id="KW-1185">Reference proteome</keyword>
<evidence type="ECO:0000313" key="3">
    <source>
        <dbReference type="EMBL" id="TYO97097.1"/>
    </source>
</evidence>
<dbReference type="PANTHER" id="PTHR32114">
    <property type="entry name" value="ABC TRANSPORTER ABCH.3"/>
    <property type="match status" value="1"/>
</dbReference>
<dbReference type="Gene3D" id="1.10.287.1490">
    <property type="match status" value="1"/>
</dbReference>
<feature type="coiled-coil region" evidence="1">
    <location>
        <begin position="493"/>
        <end position="537"/>
    </location>
</feature>
<reference evidence="3 4" key="1">
    <citation type="submission" date="2019-07" db="EMBL/GenBank/DDBJ databases">
        <title>Genomic Encyclopedia of Type Strains, Phase IV (KMG-IV): sequencing the most valuable type-strain genomes for metagenomic binning, comparative biology and taxonomic classification.</title>
        <authorList>
            <person name="Goeker M."/>
        </authorList>
    </citation>
    <scope>NUCLEOTIDE SEQUENCE [LARGE SCALE GENOMIC DNA]</scope>
    <source>
        <strain evidence="3 4">SS015</strain>
    </source>
</reference>
<dbReference type="EMBL" id="VNIB01000011">
    <property type="protein sequence ID" value="TYO97097.1"/>
    <property type="molecule type" value="Genomic_DNA"/>
</dbReference>
<dbReference type="GO" id="GO:0004527">
    <property type="term" value="F:exonuclease activity"/>
    <property type="evidence" value="ECO:0007669"/>
    <property type="project" value="UniProtKB-KW"/>
</dbReference>
<dbReference type="SUPFAM" id="SSF52540">
    <property type="entry name" value="P-loop containing nucleoside triphosphate hydrolases"/>
    <property type="match status" value="1"/>
</dbReference>
<dbReference type="Proteomes" id="UP000324159">
    <property type="component" value="Unassembled WGS sequence"/>
</dbReference>
<accession>A0A5D3WHZ7</accession>
<dbReference type="InterPro" id="IPR027417">
    <property type="entry name" value="P-loop_NTPase"/>
</dbReference>
<comment type="caution">
    <text evidence="3">The sequence shown here is derived from an EMBL/GenBank/DDBJ whole genome shotgun (WGS) entry which is preliminary data.</text>
</comment>
<feature type="domain" description="Rad50/SbcC-type AAA" evidence="2">
    <location>
        <begin position="5"/>
        <end position="230"/>
    </location>
</feature>
<proteinExistence type="predicted"/>
<dbReference type="Pfam" id="PF13476">
    <property type="entry name" value="AAA_23"/>
    <property type="match status" value="1"/>
</dbReference>
<feature type="coiled-coil region" evidence="1">
    <location>
        <begin position="733"/>
        <end position="784"/>
    </location>
</feature>
<keyword evidence="3" id="KW-0540">Nuclease</keyword>
<dbReference type="Pfam" id="PF13558">
    <property type="entry name" value="SbcC_Walker_B"/>
    <property type="match status" value="1"/>
</dbReference>
<dbReference type="InterPro" id="IPR038729">
    <property type="entry name" value="Rad50/SbcC_AAA"/>
</dbReference>
<feature type="coiled-coil region" evidence="1">
    <location>
        <begin position="581"/>
        <end position="678"/>
    </location>
</feature>
<organism evidence="3 4">
    <name type="scientific">Geothermobacter ehrlichii</name>
    <dbReference type="NCBI Taxonomy" id="213224"/>
    <lineage>
        <taxon>Bacteria</taxon>
        <taxon>Pseudomonadati</taxon>
        <taxon>Thermodesulfobacteriota</taxon>
        <taxon>Desulfuromonadia</taxon>
        <taxon>Desulfuromonadales</taxon>
        <taxon>Geothermobacteraceae</taxon>
        <taxon>Geothermobacter</taxon>
    </lineage>
</organism>
<dbReference type="AlphaFoldDB" id="A0A5D3WHZ7"/>
<protein>
    <submittedName>
        <fullName evidence="3">Exonuclease SbcC</fullName>
    </submittedName>
</protein>